<accession>A0ABY8TPZ0</accession>
<dbReference type="InterPro" id="IPR000571">
    <property type="entry name" value="Znf_CCCH"/>
</dbReference>
<dbReference type="PROSITE" id="PS50103">
    <property type="entry name" value="ZF_C3H1"/>
    <property type="match status" value="1"/>
</dbReference>
<keyword evidence="8" id="KW-1185">Reference proteome</keyword>
<proteinExistence type="predicted"/>
<dbReference type="InterPro" id="IPR045234">
    <property type="entry name" value="Unkempt-like"/>
</dbReference>
<evidence type="ECO:0000256" key="5">
    <source>
        <dbReference type="PROSITE-ProRule" id="PRU00723"/>
    </source>
</evidence>
<evidence type="ECO:0000256" key="4">
    <source>
        <dbReference type="ARBA" id="ARBA00023125"/>
    </source>
</evidence>
<evidence type="ECO:0000259" key="6">
    <source>
        <dbReference type="PROSITE" id="PS50103"/>
    </source>
</evidence>
<keyword evidence="3 5" id="KW-0862">Zinc</keyword>
<evidence type="ECO:0000256" key="1">
    <source>
        <dbReference type="ARBA" id="ARBA00022723"/>
    </source>
</evidence>
<keyword evidence="1 5" id="KW-0479">Metal-binding</keyword>
<dbReference type="Proteomes" id="UP001244341">
    <property type="component" value="Chromosome 2b"/>
</dbReference>
<dbReference type="EMBL" id="CP126209">
    <property type="protein sequence ID" value="WIA11186.1"/>
    <property type="molecule type" value="Genomic_DNA"/>
</dbReference>
<feature type="domain" description="C3H1-type" evidence="6">
    <location>
        <begin position="55"/>
        <end position="83"/>
    </location>
</feature>
<dbReference type="PANTHER" id="PTHR14493:SF50">
    <property type="entry name" value="RING FINGER PROTEIN UNKEMPT"/>
    <property type="match status" value="1"/>
</dbReference>
<keyword evidence="4" id="KW-0238">DNA-binding</keyword>
<organism evidence="7 8">
    <name type="scientific">Tetradesmus obliquus</name>
    <name type="common">Green alga</name>
    <name type="synonym">Acutodesmus obliquus</name>
    <dbReference type="NCBI Taxonomy" id="3088"/>
    <lineage>
        <taxon>Eukaryota</taxon>
        <taxon>Viridiplantae</taxon>
        <taxon>Chlorophyta</taxon>
        <taxon>core chlorophytes</taxon>
        <taxon>Chlorophyceae</taxon>
        <taxon>CS clade</taxon>
        <taxon>Sphaeropleales</taxon>
        <taxon>Scenedesmaceae</taxon>
        <taxon>Tetradesmus</taxon>
    </lineage>
</organism>
<dbReference type="InterPro" id="IPR057444">
    <property type="entry name" value="Znf-CCCH_AtC3H23-like"/>
</dbReference>
<reference evidence="7 8" key="1">
    <citation type="submission" date="2023-05" db="EMBL/GenBank/DDBJ databases">
        <title>A 100% complete, gapless, phased diploid assembly of the Scenedesmus obliquus UTEX 3031 genome.</title>
        <authorList>
            <person name="Biondi T.C."/>
            <person name="Hanschen E.R."/>
            <person name="Kwon T."/>
            <person name="Eng W."/>
            <person name="Kruse C.P.S."/>
            <person name="Koehler S.I."/>
            <person name="Kunde Y."/>
            <person name="Gleasner C.D."/>
            <person name="You Mak K.T."/>
            <person name="Polle J."/>
            <person name="Hovde B.T."/>
            <person name="Starkenburg S.R."/>
        </authorList>
    </citation>
    <scope>NUCLEOTIDE SEQUENCE [LARGE SCALE GENOMIC DNA]</scope>
    <source>
        <strain evidence="7 8">DOE0152z</strain>
    </source>
</reference>
<sequence>MADAGVLPRHVYTANEMISGYKVIDCRIRQQHDWSTCFYAHPQERARRRSLLRHSYAAVLCPDMVSSGSCRLGDACDKSHSVFELWLHPDKYCTRMCYDAPLL</sequence>
<evidence type="ECO:0000313" key="7">
    <source>
        <dbReference type="EMBL" id="WIA11186.1"/>
    </source>
</evidence>
<feature type="zinc finger region" description="C3H1-type" evidence="5">
    <location>
        <begin position="55"/>
        <end position="83"/>
    </location>
</feature>
<dbReference type="PANTHER" id="PTHR14493">
    <property type="entry name" value="UNKEMPT FAMILY MEMBER"/>
    <property type="match status" value="1"/>
</dbReference>
<keyword evidence="2 5" id="KW-0863">Zinc-finger</keyword>
<name>A0ABY8TPZ0_TETOB</name>
<gene>
    <name evidence="7" type="ORF">OEZ85_011316</name>
</gene>
<evidence type="ECO:0000256" key="2">
    <source>
        <dbReference type="ARBA" id="ARBA00022771"/>
    </source>
</evidence>
<evidence type="ECO:0000256" key="3">
    <source>
        <dbReference type="ARBA" id="ARBA00022833"/>
    </source>
</evidence>
<dbReference type="Pfam" id="PF25512">
    <property type="entry name" value="zf-CCCH_AtC3H23"/>
    <property type="match status" value="1"/>
</dbReference>
<evidence type="ECO:0000313" key="8">
    <source>
        <dbReference type="Proteomes" id="UP001244341"/>
    </source>
</evidence>
<protein>
    <recommendedName>
        <fullName evidence="6">C3H1-type domain-containing protein</fullName>
    </recommendedName>
</protein>